<sequence length="593" mass="62705">MNGGRVARASVLGLFEHQANRRPDEVAVVCGSQSATFGELNTAANALARRLVRHGAGAEQVVGCVLNRSIASVQALLAVLKAGAVHLAIDPRDPRIALMLGDANPAIVLTDERSAPHLAPSVDRIIVNGPTADEDTRNLTDAERGGPILPHHAAYVVYTSGSSGAPKGVVVEQRNLTNLYAEHERSLFPVAVEAAERERLNVAHSFAFSFDASWNPLMWMLAGHRLVLADGSTHRDPRALVDLVTEHDIDVMEAVPSILEPMITAGLLETARPPAMVLLGGEAVGQGLWNRLREAPRTIAVNLYGPSECTVFATSARVADHRQPVIGTPITGADVVVAGPDGRPVPDGQAGQLLISGACVARGYLNRPELTAERFVGDPAAYQTGDRVRMRPDGALEFLGRVDQQVKVRGHRIELGEVERALLAHPAVSQAAVVLVTRGGGRQCLAAYLVAQGEPTATDLRAFLGGRLPGFMIPAVYVLLAALPSTAHGKVDRAALPAPEFARPALTTPYVPPGDGLQQTIAMLWSELLNVDDIGADDDFVDLGGDSLLAAESAARLTAMGVRCELEDLLDFPTVASLADHLGPDGPAVRRSS</sequence>
<proteinExistence type="predicted"/>
<dbReference type="InterPro" id="IPR006162">
    <property type="entry name" value="Ppantetheine_attach_site"/>
</dbReference>
<comment type="caution">
    <text evidence="4">The sequence shown here is derived from an EMBL/GenBank/DDBJ whole genome shotgun (WGS) entry which is preliminary data.</text>
</comment>
<dbReference type="GO" id="GO:0005737">
    <property type="term" value="C:cytoplasm"/>
    <property type="evidence" value="ECO:0007669"/>
    <property type="project" value="TreeGrafter"/>
</dbReference>
<dbReference type="PROSITE" id="PS00012">
    <property type="entry name" value="PHOSPHOPANTETHEINE"/>
    <property type="match status" value="1"/>
</dbReference>
<organism evidence="4 5">
    <name type="scientific">Actinoallomurus iriomotensis</name>
    <dbReference type="NCBI Taxonomy" id="478107"/>
    <lineage>
        <taxon>Bacteria</taxon>
        <taxon>Bacillati</taxon>
        <taxon>Actinomycetota</taxon>
        <taxon>Actinomycetes</taxon>
        <taxon>Streptosporangiales</taxon>
        <taxon>Thermomonosporaceae</taxon>
        <taxon>Actinoallomurus</taxon>
    </lineage>
</organism>
<protein>
    <recommendedName>
        <fullName evidence="3">Carrier domain-containing protein</fullName>
    </recommendedName>
</protein>
<dbReference type="Pfam" id="PF00550">
    <property type="entry name" value="PP-binding"/>
    <property type="match status" value="1"/>
</dbReference>
<reference evidence="4" key="1">
    <citation type="submission" date="2023-03" db="EMBL/GenBank/DDBJ databases">
        <title>Actinoallomurus iriomotensis NBRC 103681.</title>
        <authorList>
            <person name="Ichikawa N."/>
            <person name="Sato H."/>
            <person name="Tonouchi N."/>
        </authorList>
    </citation>
    <scope>NUCLEOTIDE SEQUENCE</scope>
    <source>
        <strain evidence="4">NBRC 103681</strain>
    </source>
</reference>
<dbReference type="Pfam" id="PF00501">
    <property type="entry name" value="AMP-binding"/>
    <property type="match status" value="1"/>
</dbReference>
<dbReference type="InterPro" id="IPR010071">
    <property type="entry name" value="AA_adenyl_dom"/>
</dbReference>
<dbReference type="FunFam" id="3.30.300.30:FF:000010">
    <property type="entry name" value="Enterobactin synthetase component F"/>
    <property type="match status" value="1"/>
</dbReference>
<feature type="domain" description="Carrier" evidence="3">
    <location>
        <begin position="512"/>
        <end position="586"/>
    </location>
</feature>
<dbReference type="InterPro" id="IPR020845">
    <property type="entry name" value="AMP-binding_CS"/>
</dbReference>
<dbReference type="InterPro" id="IPR042099">
    <property type="entry name" value="ANL_N_sf"/>
</dbReference>
<dbReference type="InterPro" id="IPR000873">
    <property type="entry name" value="AMP-dep_synth/lig_dom"/>
</dbReference>
<dbReference type="AlphaFoldDB" id="A0A9W6RWU5"/>
<dbReference type="SUPFAM" id="SSF47336">
    <property type="entry name" value="ACP-like"/>
    <property type="match status" value="1"/>
</dbReference>
<dbReference type="InterPro" id="IPR020806">
    <property type="entry name" value="PKS_PP-bd"/>
</dbReference>
<dbReference type="InterPro" id="IPR036736">
    <property type="entry name" value="ACP-like_sf"/>
</dbReference>
<dbReference type="SMART" id="SM00823">
    <property type="entry name" value="PKS_PP"/>
    <property type="match status" value="1"/>
</dbReference>
<keyword evidence="2" id="KW-0597">Phosphoprotein</keyword>
<dbReference type="GO" id="GO:0043041">
    <property type="term" value="P:amino acid activation for nonribosomal peptide biosynthetic process"/>
    <property type="evidence" value="ECO:0007669"/>
    <property type="project" value="TreeGrafter"/>
</dbReference>
<dbReference type="Gene3D" id="3.40.50.12780">
    <property type="entry name" value="N-terminal domain of ligase-like"/>
    <property type="match status" value="1"/>
</dbReference>
<dbReference type="Pfam" id="PF13193">
    <property type="entry name" value="AMP-binding_C"/>
    <property type="match status" value="1"/>
</dbReference>
<dbReference type="InterPro" id="IPR025110">
    <property type="entry name" value="AMP-bd_C"/>
</dbReference>
<dbReference type="GO" id="GO:0031177">
    <property type="term" value="F:phosphopantetheine binding"/>
    <property type="evidence" value="ECO:0007669"/>
    <property type="project" value="InterPro"/>
</dbReference>
<evidence type="ECO:0000313" key="4">
    <source>
        <dbReference type="EMBL" id="GLY81597.1"/>
    </source>
</evidence>
<dbReference type="Proteomes" id="UP001165135">
    <property type="component" value="Unassembled WGS sequence"/>
</dbReference>
<dbReference type="EMBL" id="BSTJ01000020">
    <property type="protein sequence ID" value="GLY81597.1"/>
    <property type="molecule type" value="Genomic_DNA"/>
</dbReference>
<evidence type="ECO:0000256" key="2">
    <source>
        <dbReference type="ARBA" id="ARBA00022553"/>
    </source>
</evidence>
<evidence type="ECO:0000259" key="3">
    <source>
        <dbReference type="PROSITE" id="PS50075"/>
    </source>
</evidence>
<dbReference type="SUPFAM" id="SSF56801">
    <property type="entry name" value="Acetyl-CoA synthetase-like"/>
    <property type="match status" value="1"/>
</dbReference>
<dbReference type="GO" id="GO:0044550">
    <property type="term" value="P:secondary metabolite biosynthetic process"/>
    <property type="evidence" value="ECO:0007669"/>
    <property type="project" value="TreeGrafter"/>
</dbReference>
<evidence type="ECO:0000313" key="5">
    <source>
        <dbReference type="Proteomes" id="UP001165135"/>
    </source>
</evidence>
<dbReference type="PROSITE" id="PS50075">
    <property type="entry name" value="CARRIER"/>
    <property type="match status" value="1"/>
</dbReference>
<dbReference type="NCBIfam" id="TIGR01733">
    <property type="entry name" value="AA-adenyl-dom"/>
    <property type="match status" value="1"/>
</dbReference>
<evidence type="ECO:0000256" key="1">
    <source>
        <dbReference type="ARBA" id="ARBA00022450"/>
    </source>
</evidence>
<gene>
    <name evidence="4" type="ORF">Airi01_098640</name>
</gene>
<dbReference type="PANTHER" id="PTHR45527">
    <property type="entry name" value="NONRIBOSOMAL PEPTIDE SYNTHETASE"/>
    <property type="match status" value="1"/>
</dbReference>
<dbReference type="Gene3D" id="1.10.1200.10">
    <property type="entry name" value="ACP-like"/>
    <property type="match status" value="1"/>
</dbReference>
<keyword evidence="1" id="KW-0596">Phosphopantetheine</keyword>
<dbReference type="PROSITE" id="PS00455">
    <property type="entry name" value="AMP_BINDING"/>
    <property type="match status" value="1"/>
</dbReference>
<accession>A0A9W6RWU5</accession>
<dbReference type="CDD" id="cd05930">
    <property type="entry name" value="A_NRPS"/>
    <property type="match status" value="1"/>
</dbReference>
<dbReference type="InterPro" id="IPR045851">
    <property type="entry name" value="AMP-bd_C_sf"/>
</dbReference>
<dbReference type="RefSeq" id="WP_285636248.1">
    <property type="nucleotide sequence ID" value="NZ_BSTJ01000020.1"/>
</dbReference>
<dbReference type="Gene3D" id="3.30.300.30">
    <property type="match status" value="1"/>
</dbReference>
<name>A0A9W6RWU5_9ACTN</name>
<dbReference type="PANTHER" id="PTHR45527:SF1">
    <property type="entry name" value="FATTY ACID SYNTHASE"/>
    <property type="match status" value="1"/>
</dbReference>
<dbReference type="InterPro" id="IPR009081">
    <property type="entry name" value="PP-bd_ACP"/>
</dbReference>